<dbReference type="PANTHER" id="PTHR43701">
    <property type="entry name" value="MEMBRANE TRANSPORTER PROTEIN MJ0441-RELATED"/>
    <property type="match status" value="1"/>
</dbReference>
<dbReference type="Proteomes" id="UP001082899">
    <property type="component" value="Unassembled WGS sequence"/>
</dbReference>
<proteinExistence type="inferred from homology"/>
<feature type="transmembrane region" description="Helical" evidence="5">
    <location>
        <begin position="85"/>
        <end position="104"/>
    </location>
</feature>
<organism evidence="6 7">
    <name type="scientific">Robbsia betulipollinis</name>
    <dbReference type="NCBI Taxonomy" id="2981849"/>
    <lineage>
        <taxon>Bacteria</taxon>
        <taxon>Pseudomonadati</taxon>
        <taxon>Pseudomonadota</taxon>
        <taxon>Betaproteobacteria</taxon>
        <taxon>Burkholderiales</taxon>
        <taxon>Burkholderiaceae</taxon>
        <taxon>Robbsia</taxon>
    </lineage>
</organism>
<comment type="subcellular location">
    <subcellularLocation>
        <location evidence="5">Cell membrane</location>
        <topology evidence="5">Multi-pass membrane protein</topology>
    </subcellularLocation>
    <subcellularLocation>
        <location evidence="1">Membrane</location>
        <topology evidence="1">Multi-pass membrane protein</topology>
    </subcellularLocation>
</comment>
<evidence type="ECO:0000256" key="1">
    <source>
        <dbReference type="ARBA" id="ARBA00004141"/>
    </source>
</evidence>
<keyword evidence="2 5" id="KW-0812">Transmembrane</keyword>
<name>A0ABT3ZKQ2_9BURK</name>
<feature type="transmembrane region" description="Helical" evidence="5">
    <location>
        <begin position="252"/>
        <end position="270"/>
    </location>
</feature>
<gene>
    <name evidence="6" type="ORF">OVY01_04580</name>
</gene>
<keyword evidence="4 5" id="KW-0472">Membrane</keyword>
<evidence type="ECO:0000256" key="5">
    <source>
        <dbReference type="RuleBase" id="RU363041"/>
    </source>
</evidence>
<feature type="transmembrane region" description="Helical" evidence="5">
    <location>
        <begin position="220"/>
        <end position="240"/>
    </location>
</feature>
<protein>
    <recommendedName>
        <fullName evidence="5">Probable membrane transporter protein</fullName>
    </recommendedName>
</protein>
<accession>A0ABT3ZKQ2</accession>
<dbReference type="Pfam" id="PF01925">
    <property type="entry name" value="TauE"/>
    <property type="match status" value="1"/>
</dbReference>
<evidence type="ECO:0000256" key="4">
    <source>
        <dbReference type="ARBA" id="ARBA00023136"/>
    </source>
</evidence>
<keyword evidence="7" id="KW-1185">Reference proteome</keyword>
<keyword evidence="3 5" id="KW-1133">Transmembrane helix</keyword>
<evidence type="ECO:0000256" key="2">
    <source>
        <dbReference type="ARBA" id="ARBA00022692"/>
    </source>
</evidence>
<comment type="caution">
    <text evidence="6">The sequence shown here is derived from an EMBL/GenBank/DDBJ whole genome shotgun (WGS) entry which is preliminary data.</text>
</comment>
<feature type="transmembrane region" description="Helical" evidence="5">
    <location>
        <begin position="7"/>
        <end position="34"/>
    </location>
</feature>
<dbReference type="InterPro" id="IPR051598">
    <property type="entry name" value="TSUP/Inactive_protease-like"/>
</dbReference>
<evidence type="ECO:0000313" key="6">
    <source>
        <dbReference type="EMBL" id="MCY0386523.1"/>
    </source>
</evidence>
<sequence length="271" mass="28005">MTPYIVLAICACFSGVTTVLFGFGGGFVVVPLLYRLLLAVDGPHGAAGRHAMQIAVATSTCVMIFSAWFATLRHRRAGHIDWRQARPLLPGIACGAMVGAAAAAAVNGAWLRWAFVLYLGITILDCVCRAGFLARPAPRARAPSRAESMLLGGAVGAVAAFLGVGGSVMTVPLMRRRGLDMVRATALANPLSLPVGVAGAAAYAALAWRGGPALGAWHLGYVDLRALAVLVAGSWCGIRLGSPCIGRLPDGLYAKVYLGLLVAVLLAMAVT</sequence>
<reference evidence="6" key="1">
    <citation type="submission" date="2022-11" db="EMBL/GenBank/DDBJ databases">
        <title>Robbsia betulipollinis sp. nov., isolated from pollen of birch (Betula pendula).</title>
        <authorList>
            <person name="Shi H."/>
            <person name="Ambika Manirajan B."/>
            <person name="Ratering S."/>
            <person name="Geissler-Plaum R."/>
            <person name="Schnell S."/>
        </authorList>
    </citation>
    <scope>NUCLEOTIDE SEQUENCE</scope>
    <source>
        <strain evidence="6">Bb-Pol-6</strain>
    </source>
</reference>
<dbReference type="EMBL" id="JAPMXC010000001">
    <property type="protein sequence ID" value="MCY0386523.1"/>
    <property type="molecule type" value="Genomic_DNA"/>
</dbReference>
<feature type="transmembrane region" description="Helical" evidence="5">
    <location>
        <begin position="149"/>
        <end position="171"/>
    </location>
</feature>
<dbReference type="RefSeq" id="WP_267845983.1">
    <property type="nucleotide sequence ID" value="NZ_JAPMXC010000001.1"/>
</dbReference>
<comment type="similarity">
    <text evidence="5">Belongs to the 4-toluene sulfonate uptake permease (TSUP) (TC 2.A.102) family.</text>
</comment>
<evidence type="ECO:0000256" key="3">
    <source>
        <dbReference type="ARBA" id="ARBA00022989"/>
    </source>
</evidence>
<keyword evidence="5" id="KW-1003">Cell membrane</keyword>
<feature type="transmembrane region" description="Helical" evidence="5">
    <location>
        <begin position="54"/>
        <end position="73"/>
    </location>
</feature>
<feature type="transmembrane region" description="Helical" evidence="5">
    <location>
        <begin position="191"/>
        <end position="208"/>
    </location>
</feature>
<evidence type="ECO:0000313" key="7">
    <source>
        <dbReference type="Proteomes" id="UP001082899"/>
    </source>
</evidence>
<dbReference type="InterPro" id="IPR002781">
    <property type="entry name" value="TM_pro_TauE-like"/>
</dbReference>
<dbReference type="PANTHER" id="PTHR43701:SF2">
    <property type="entry name" value="MEMBRANE TRANSPORTER PROTEIN YJNA-RELATED"/>
    <property type="match status" value="1"/>
</dbReference>